<feature type="domain" description="Amidohydrolase 3" evidence="1">
    <location>
        <begin position="176"/>
        <end position="390"/>
    </location>
</feature>
<dbReference type="Proteomes" id="UP000000822">
    <property type="component" value="Chromosome"/>
</dbReference>
<dbReference type="Gene3D" id="3.20.20.140">
    <property type="entry name" value="Metal-dependent hydrolases"/>
    <property type="match status" value="1"/>
</dbReference>
<dbReference type="HOGENOM" id="CLU_031758_4_1_9"/>
<dbReference type="EMBL" id="BA000028">
    <property type="protein sequence ID" value="BAC13223.1"/>
    <property type="molecule type" value="Genomic_DNA"/>
</dbReference>
<dbReference type="InterPro" id="IPR013108">
    <property type="entry name" value="Amidohydro_3"/>
</dbReference>
<protein>
    <submittedName>
        <fullName evidence="2">Deaminase</fullName>
    </submittedName>
</protein>
<dbReference type="Pfam" id="PF07969">
    <property type="entry name" value="Amidohydro_3"/>
    <property type="match status" value="1"/>
</dbReference>
<dbReference type="CDD" id="cd01293">
    <property type="entry name" value="Bact_CD"/>
    <property type="match status" value="1"/>
</dbReference>
<dbReference type="AlphaFoldDB" id="Q8ERN4"/>
<gene>
    <name evidence="2" type="ordered locus">OB1267</name>
</gene>
<keyword evidence="3" id="KW-1185">Reference proteome</keyword>
<dbReference type="SUPFAM" id="SSF51556">
    <property type="entry name" value="Metallo-dependent hydrolases"/>
    <property type="match status" value="1"/>
</dbReference>
<dbReference type="InterPro" id="IPR052349">
    <property type="entry name" value="Metallo-hydrolase_Enzymes"/>
</dbReference>
<proteinExistence type="predicted"/>
<dbReference type="Gene3D" id="2.30.40.10">
    <property type="entry name" value="Urease, subunit C, domain 1"/>
    <property type="match status" value="1"/>
</dbReference>
<evidence type="ECO:0000313" key="2">
    <source>
        <dbReference type="EMBL" id="BAC13223.1"/>
    </source>
</evidence>
<organism evidence="2 3">
    <name type="scientific">Oceanobacillus iheyensis (strain DSM 14371 / CIP 107618 / JCM 11309 / KCTC 3954 / HTE831)</name>
    <dbReference type="NCBI Taxonomy" id="221109"/>
    <lineage>
        <taxon>Bacteria</taxon>
        <taxon>Bacillati</taxon>
        <taxon>Bacillota</taxon>
        <taxon>Bacilli</taxon>
        <taxon>Bacillales</taxon>
        <taxon>Bacillaceae</taxon>
        <taxon>Oceanobacillus</taxon>
    </lineage>
</organism>
<dbReference type="STRING" id="221109.gene:10733507"/>
<name>Q8ERN4_OCEIH</name>
<reference evidence="2 3" key="2">
    <citation type="journal article" date="2002" name="Nucleic Acids Res.">
        <title>Genome sequence of Oceanobacillus iheyensis isolated from the Iheya Ridge and its unexpected adaptive capabilities to extreme environments.</title>
        <authorList>
            <person name="Takami H."/>
            <person name="Takaki Y."/>
            <person name="Uchiyama I."/>
        </authorList>
    </citation>
    <scope>NUCLEOTIDE SEQUENCE [LARGE SCALE GENOMIC DNA]</scope>
    <source>
        <strain evidence="3">DSM 14371 / CIP 107618 / JCM 11309 / KCTC 3954 / HTE831</strain>
    </source>
</reference>
<dbReference type="SUPFAM" id="SSF51338">
    <property type="entry name" value="Composite domain of metallo-dependent hydrolases"/>
    <property type="match status" value="1"/>
</dbReference>
<dbReference type="eggNOG" id="COG0402">
    <property type="taxonomic scope" value="Bacteria"/>
</dbReference>
<evidence type="ECO:0000313" key="3">
    <source>
        <dbReference type="Proteomes" id="UP000000822"/>
    </source>
</evidence>
<dbReference type="PhylomeDB" id="Q8ERN4"/>
<dbReference type="KEGG" id="oih:OB1267"/>
<evidence type="ECO:0000259" key="1">
    <source>
        <dbReference type="Pfam" id="PF07969"/>
    </source>
</evidence>
<dbReference type="PANTHER" id="PTHR32027:SF9">
    <property type="entry name" value="BLL3847 PROTEIN"/>
    <property type="match status" value="1"/>
</dbReference>
<dbReference type="OrthoDB" id="9815027at2"/>
<dbReference type="GO" id="GO:0016814">
    <property type="term" value="F:hydrolase activity, acting on carbon-nitrogen (but not peptide) bonds, in cyclic amidines"/>
    <property type="evidence" value="ECO:0007669"/>
    <property type="project" value="TreeGrafter"/>
</dbReference>
<sequence>MSESKWLRNVRLEKAYLAREGFTYGSKTKTVDIEIKNGKISDIMDHQKSNLDGNNEIDGNNYLILPTLREMHCHLDKSKLGVPWEPITPANNIVERFTSEIKELDNLSLSLKDRAKNLIETEISNGVTFFRSHIDVHPAVGQRYLEGVLETLEDYQGKLDYELVAFPQHGLLRSNAYDDVKKALESGVQLIGGVDPSSLDGDLERSLSQTFELAVQFNVPIDIHVHDRNEHGTETVKKLIEYTKQSNWQGKVAISHAFGLNDFVGEEREMVFSELAEQGISVISSVPINGRIPPLEELRAAGVNVNLGCDNVYDSWSPFGTGDILGKLNRYAEIHRLTTQEALTNSLALITGKPLNIEKEKTWIEKDMDASFILVDSSSTAEFVARQNPVKFSFYKGTVVHSL</sequence>
<dbReference type="InterPro" id="IPR011059">
    <property type="entry name" value="Metal-dep_hydrolase_composite"/>
</dbReference>
<reference evidence="2 3" key="1">
    <citation type="journal article" date="2001" name="FEMS Microbiol. Lett.">
        <title>Oceanobacillus iheyensis gen. nov., sp. nov., a deep-sea extremely halotolerant and alkaliphilic species isolated from a depth of 1050 m on the Iheya Ridge.</title>
        <authorList>
            <person name="Lu J."/>
            <person name="Nogi Y."/>
            <person name="Takami H."/>
        </authorList>
    </citation>
    <scope>NUCLEOTIDE SEQUENCE [LARGE SCALE GENOMIC DNA]</scope>
    <source>
        <strain evidence="3">DSM 14371 / CIP 107618 / JCM 11309 / KCTC 3954 / HTE831</strain>
    </source>
</reference>
<accession>Q8ERN4</accession>
<dbReference type="PANTHER" id="PTHR32027">
    <property type="entry name" value="CYTOSINE DEAMINASE"/>
    <property type="match status" value="1"/>
</dbReference>
<dbReference type="RefSeq" id="WP_011065669.1">
    <property type="nucleotide sequence ID" value="NC_004193.1"/>
</dbReference>
<dbReference type="InterPro" id="IPR032466">
    <property type="entry name" value="Metal_Hydrolase"/>
</dbReference>
<dbReference type="NCBIfam" id="NF005312">
    <property type="entry name" value="PRK06846.1"/>
    <property type="match status" value="1"/>
</dbReference>